<evidence type="ECO:0000256" key="2">
    <source>
        <dbReference type="ARBA" id="ARBA00023027"/>
    </source>
</evidence>
<dbReference type="SUPFAM" id="SSF51735">
    <property type="entry name" value="NAD(P)-binding Rossmann-fold domains"/>
    <property type="match status" value="1"/>
</dbReference>
<feature type="domain" description="D-isomer specific 2-hydroxyacid dehydrogenase NAD-binding" evidence="3">
    <location>
        <begin position="100"/>
        <end position="270"/>
    </location>
</feature>
<name>A0ABX9AP01_9ENTR</name>
<dbReference type="RefSeq" id="WP_222159821.1">
    <property type="nucleotide sequence ID" value="NZ_CP081864.1"/>
</dbReference>
<keyword evidence="5" id="KW-1185">Reference proteome</keyword>
<protein>
    <submittedName>
        <fullName evidence="4">D-2-hydroxyacid dehydrogenase</fullName>
    </submittedName>
</protein>
<evidence type="ECO:0000259" key="3">
    <source>
        <dbReference type="Pfam" id="PF02826"/>
    </source>
</evidence>
<dbReference type="Proteomes" id="UP000825886">
    <property type="component" value="Chromosome"/>
</dbReference>
<gene>
    <name evidence="4" type="ORF">K6K13_05150</name>
</gene>
<evidence type="ECO:0000256" key="1">
    <source>
        <dbReference type="ARBA" id="ARBA00023002"/>
    </source>
</evidence>
<sequence length="305" mass="33105">MGAILLLESRAEELRALLSTKASGLAYCLPDDGEDAVARCDIWLGEPDRAVSLLAAGHRPAWLQSTWAGFKPLLAAGLPQDYRLSRAVGVFGQPIAQYILAHLLAHEQRLFALQAQQQRQEWDRQLSGLLTGKTLLIVGAGDIGAEVAAMLRSFGVTLHGIVNTPRALPGFARVSGIDALAHDVAQADYVVNLLPDTPNLYNADLFACMKPATVFINVGRGTSVVDDDLVAALREGKLARAVLDVFRQEPLPPEHPFWLTPQLTLTPHIAGPMVPALMADLFLDNLQRYSQGAALRGEVDFSREY</sequence>
<reference evidence="4 5" key="1">
    <citation type="submission" date="2021-08" db="EMBL/GenBank/DDBJ databases">
        <title>Culture and genomic analysis of Symbiopectobacterium purcellii sp. nov. gen. nov., isolated from the leafhopper Empoasca decipiens.</title>
        <authorList>
            <person name="Nadal-Jimenez P."/>
            <person name="Siozios S."/>
            <person name="Halliday N."/>
            <person name="Camara M."/>
            <person name="Hurst G.D.D."/>
        </authorList>
    </citation>
    <scope>NUCLEOTIDE SEQUENCE [LARGE SCALE GENOMIC DNA]</scope>
    <source>
        <strain evidence="4 5">SyEd1</strain>
    </source>
</reference>
<dbReference type="Gene3D" id="3.40.50.720">
    <property type="entry name" value="NAD(P)-binding Rossmann-like Domain"/>
    <property type="match status" value="2"/>
</dbReference>
<dbReference type="EMBL" id="CP081864">
    <property type="protein sequence ID" value="QZN96803.1"/>
    <property type="molecule type" value="Genomic_DNA"/>
</dbReference>
<dbReference type="Pfam" id="PF02826">
    <property type="entry name" value="2-Hacid_dh_C"/>
    <property type="match status" value="1"/>
</dbReference>
<dbReference type="InterPro" id="IPR036291">
    <property type="entry name" value="NAD(P)-bd_dom_sf"/>
</dbReference>
<keyword evidence="1" id="KW-0560">Oxidoreductase</keyword>
<evidence type="ECO:0000313" key="5">
    <source>
        <dbReference type="Proteomes" id="UP000825886"/>
    </source>
</evidence>
<dbReference type="InterPro" id="IPR006140">
    <property type="entry name" value="D-isomer_DH_NAD-bd"/>
</dbReference>
<keyword evidence="2" id="KW-0520">NAD</keyword>
<accession>A0ABX9AP01</accession>
<dbReference type="CDD" id="cd05300">
    <property type="entry name" value="2-Hacid_dh_1"/>
    <property type="match status" value="1"/>
</dbReference>
<proteinExistence type="predicted"/>
<organism evidence="4 5">
    <name type="scientific">Symbiopectobacterium purcellii</name>
    <dbReference type="NCBI Taxonomy" id="2871826"/>
    <lineage>
        <taxon>Bacteria</taxon>
        <taxon>Pseudomonadati</taxon>
        <taxon>Pseudomonadota</taxon>
        <taxon>Gammaproteobacteria</taxon>
        <taxon>Enterobacterales</taxon>
        <taxon>Enterobacteriaceae</taxon>
    </lineage>
</organism>
<dbReference type="PANTHER" id="PTHR43333">
    <property type="entry name" value="2-HACID_DH_C DOMAIN-CONTAINING PROTEIN"/>
    <property type="match status" value="1"/>
</dbReference>
<dbReference type="PANTHER" id="PTHR43333:SF1">
    <property type="entry name" value="D-ISOMER SPECIFIC 2-HYDROXYACID DEHYDROGENASE NAD-BINDING DOMAIN-CONTAINING PROTEIN"/>
    <property type="match status" value="1"/>
</dbReference>
<evidence type="ECO:0000313" key="4">
    <source>
        <dbReference type="EMBL" id="QZN96803.1"/>
    </source>
</evidence>